<evidence type="ECO:0000256" key="3">
    <source>
        <dbReference type="SAM" id="SignalP"/>
    </source>
</evidence>
<comment type="similarity">
    <text evidence="1">Belongs to the histidine acid phosphatase family.</text>
</comment>
<evidence type="ECO:0000313" key="5">
    <source>
        <dbReference type="WBParaSite" id="MBELARI_LOCUS9690"/>
    </source>
</evidence>
<keyword evidence="2" id="KW-0472">Membrane</keyword>
<dbReference type="PANTHER" id="PTHR11567">
    <property type="entry name" value="ACID PHOSPHATASE-RELATED"/>
    <property type="match status" value="1"/>
</dbReference>
<dbReference type="InterPro" id="IPR029033">
    <property type="entry name" value="His_PPase_superfam"/>
</dbReference>
<dbReference type="WBParaSite" id="MBELARI_LOCUS9790">
    <property type="protein sequence ID" value="MBELARI_LOCUS9790"/>
    <property type="gene ID" value="MBELARI_LOCUS9790"/>
</dbReference>
<keyword evidence="2" id="KW-1133">Transmembrane helix</keyword>
<dbReference type="GO" id="GO:0016791">
    <property type="term" value="F:phosphatase activity"/>
    <property type="evidence" value="ECO:0007669"/>
    <property type="project" value="UniProtKB-ARBA"/>
</dbReference>
<accession>A0AAF3FSN0</accession>
<dbReference type="Gene3D" id="3.40.50.1240">
    <property type="entry name" value="Phosphoglycerate mutase-like"/>
    <property type="match status" value="1"/>
</dbReference>
<dbReference type="AlphaFoldDB" id="A0AAF3FSN0"/>
<name>A0AAF3FSN0_9BILA</name>
<feature type="signal peptide" evidence="3">
    <location>
        <begin position="1"/>
        <end position="16"/>
    </location>
</feature>
<keyword evidence="4" id="KW-1185">Reference proteome</keyword>
<dbReference type="InterPro" id="IPR050645">
    <property type="entry name" value="Histidine_acid_phosphatase"/>
</dbReference>
<protein>
    <recommendedName>
        <fullName evidence="7">Acid phosphatase</fullName>
    </recommendedName>
</protein>
<proteinExistence type="inferred from homology"/>
<evidence type="ECO:0000313" key="4">
    <source>
        <dbReference type="Proteomes" id="UP000887575"/>
    </source>
</evidence>
<organism evidence="4 6">
    <name type="scientific">Mesorhabditis belari</name>
    <dbReference type="NCBI Taxonomy" id="2138241"/>
    <lineage>
        <taxon>Eukaryota</taxon>
        <taxon>Metazoa</taxon>
        <taxon>Ecdysozoa</taxon>
        <taxon>Nematoda</taxon>
        <taxon>Chromadorea</taxon>
        <taxon>Rhabditida</taxon>
        <taxon>Rhabditina</taxon>
        <taxon>Rhabditomorpha</taxon>
        <taxon>Rhabditoidea</taxon>
        <taxon>Rhabditidae</taxon>
        <taxon>Mesorhabditinae</taxon>
        <taxon>Mesorhabditis</taxon>
    </lineage>
</organism>
<evidence type="ECO:0000256" key="2">
    <source>
        <dbReference type="SAM" id="Phobius"/>
    </source>
</evidence>
<evidence type="ECO:0008006" key="7">
    <source>
        <dbReference type="Google" id="ProtNLM"/>
    </source>
</evidence>
<keyword evidence="2" id="KW-0812">Transmembrane</keyword>
<dbReference type="InterPro" id="IPR000560">
    <property type="entry name" value="His_Pase_clade-2"/>
</dbReference>
<feature type="transmembrane region" description="Helical" evidence="2">
    <location>
        <begin position="373"/>
        <end position="394"/>
    </location>
</feature>
<dbReference type="CDD" id="cd07061">
    <property type="entry name" value="HP_HAP_like"/>
    <property type="match status" value="1"/>
</dbReference>
<dbReference type="SUPFAM" id="SSF53254">
    <property type="entry name" value="Phosphoglycerate mutase-like"/>
    <property type="match status" value="1"/>
</dbReference>
<reference evidence="5 6" key="1">
    <citation type="submission" date="2024-02" db="UniProtKB">
        <authorList>
            <consortium name="WormBaseParasite"/>
        </authorList>
    </citation>
    <scope>IDENTIFICATION</scope>
</reference>
<sequence>MFTPLLLIATLGQLNAELIFAQVWFRHGARAPTVFGRFPSESKDFGVSFPYEKGELTKEGKMMEYELGKRFREEFKGFISNEYVPHENRIFIDEDNRTSDSAALMLAGLYPPSESQIWNPELLWNPIPLHEDNIMVKAGMGIADTCPKIGDEVMKRPAFWNILERYPTVVEQFERLSGVEISLPKNLSDVLDEYYTRYKLGDSRLPAASWLTDKMAERIREIETNITTQFFKIPEVMDSIGAWHTTRLIDEIDVVLNQPTNKRRKFVFFSGHDTNLLILGIRLGLPGCGEHFCDFGGSLAIELHNETNNFYLKFFYSNYYKNPREEVISKLCGHPCSLTKFKLLFSNPRIDEVTFWRKCKYPIMMENGNENTILIVTLFVIIVGLIMTNIFSCFKLRRKQKSRSSTIDMDETEPLMFKGEI</sequence>
<keyword evidence="3" id="KW-0732">Signal</keyword>
<dbReference type="PANTHER" id="PTHR11567:SF171">
    <property type="entry name" value="ACID PHOSPHATASE FAMILY"/>
    <property type="match status" value="1"/>
</dbReference>
<feature type="chain" id="PRO_5041856439" description="Acid phosphatase" evidence="3">
    <location>
        <begin position="17"/>
        <end position="421"/>
    </location>
</feature>
<evidence type="ECO:0000313" key="6">
    <source>
        <dbReference type="WBParaSite" id="MBELARI_LOCUS9790"/>
    </source>
</evidence>
<dbReference type="Proteomes" id="UP000887575">
    <property type="component" value="Unassembled WGS sequence"/>
</dbReference>
<evidence type="ECO:0000256" key="1">
    <source>
        <dbReference type="ARBA" id="ARBA00005375"/>
    </source>
</evidence>
<dbReference type="Pfam" id="PF00328">
    <property type="entry name" value="His_Phos_2"/>
    <property type="match status" value="1"/>
</dbReference>
<dbReference type="WBParaSite" id="MBELARI_LOCUS9690">
    <property type="protein sequence ID" value="MBELARI_LOCUS9690"/>
    <property type="gene ID" value="MBELARI_LOCUS9690"/>
</dbReference>